<protein>
    <recommendedName>
        <fullName evidence="3">C2H2-type domain-containing protein</fullName>
    </recommendedName>
</protein>
<reference evidence="1 2" key="1">
    <citation type="journal article" date="2016" name="Mol. Biol. Evol.">
        <title>Comparative Genomics of Early-Diverging Mushroom-Forming Fungi Provides Insights into the Origins of Lignocellulose Decay Capabilities.</title>
        <authorList>
            <person name="Nagy L.G."/>
            <person name="Riley R."/>
            <person name="Tritt A."/>
            <person name="Adam C."/>
            <person name="Daum C."/>
            <person name="Floudas D."/>
            <person name="Sun H."/>
            <person name="Yadav J.S."/>
            <person name="Pangilinan J."/>
            <person name="Larsson K.H."/>
            <person name="Matsuura K."/>
            <person name="Barry K."/>
            <person name="Labutti K."/>
            <person name="Kuo R."/>
            <person name="Ohm R.A."/>
            <person name="Bhattacharya S.S."/>
            <person name="Shirouzu T."/>
            <person name="Yoshinaga Y."/>
            <person name="Martin F.M."/>
            <person name="Grigoriev I.V."/>
            <person name="Hibbett D.S."/>
        </authorList>
    </citation>
    <scope>NUCLEOTIDE SEQUENCE [LARGE SCALE GENOMIC DNA]</scope>
    <source>
        <strain evidence="1 2">L-15889</strain>
    </source>
</reference>
<name>A0A165NQ31_9APHY</name>
<organism evidence="1 2">
    <name type="scientific">Daedalea quercina L-15889</name>
    <dbReference type="NCBI Taxonomy" id="1314783"/>
    <lineage>
        <taxon>Eukaryota</taxon>
        <taxon>Fungi</taxon>
        <taxon>Dikarya</taxon>
        <taxon>Basidiomycota</taxon>
        <taxon>Agaricomycotina</taxon>
        <taxon>Agaricomycetes</taxon>
        <taxon>Polyporales</taxon>
        <taxon>Fomitopsis</taxon>
    </lineage>
</organism>
<keyword evidence="2" id="KW-1185">Reference proteome</keyword>
<dbReference type="EMBL" id="KV429078">
    <property type="protein sequence ID" value="KZT67232.1"/>
    <property type="molecule type" value="Genomic_DNA"/>
</dbReference>
<accession>A0A165NQ31</accession>
<gene>
    <name evidence="1" type="ORF">DAEQUDRAFT_729267</name>
</gene>
<evidence type="ECO:0000313" key="1">
    <source>
        <dbReference type="EMBL" id="KZT67232.1"/>
    </source>
</evidence>
<sequence>MDVPPAPASNGHRVVCCYGDPPSYCGAVFMNASPKEVQDHITGTHLSVEHGERTNCKWCIDPISGTRCGDGLLKAQVGKHVCGVHLKMFARRCPHCLRDFSRPDALKRHLANDNIECGRKVHG</sequence>
<proteinExistence type="predicted"/>
<evidence type="ECO:0008006" key="3">
    <source>
        <dbReference type="Google" id="ProtNLM"/>
    </source>
</evidence>
<dbReference type="OrthoDB" id="2802409at2759"/>
<dbReference type="AlphaFoldDB" id="A0A165NQ31"/>
<dbReference type="Proteomes" id="UP000076727">
    <property type="component" value="Unassembled WGS sequence"/>
</dbReference>
<evidence type="ECO:0000313" key="2">
    <source>
        <dbReference type="Proteomes" id="UP000076727"/>
    </source>
</evidence>